<organism evidence="1 2">
    <name type="scientific">Medicago truncatula</name>
    <name type="common">Barrel medic</name>
    <name type="synonym">Medicago tribuloides</name>
    <dbReference type="NCBI Taxonomy" id="3880"/>
    <lineage>
        <taxon>Eukaryota</taxon>
        <taxon>Viridiplantae</taxon>
        <taxon>Streptophyta</taxon>
        <taxon>Embryophyta</taxon>
        <taxon>Tracheophyta</taxon>
        <taxon>Spermatophyta</taxon>
        <taxon>Magnoliopsida</taxon>
        <taxon>eudicotyledons</taxon>
        <taxon>Gunneridae</taxon>
        <taxon>Pentapetalae</taxon>
        <taxon>rosids</taxon>
        <taxon>fabids</taxon>
        <taxon>Fabales</taxon>
        <taxon>Fabaceae</taxon>
        <taxon>Papilionoideae</taxon>
        <taxon>50 kb inversion clade</taxon>
        <taxon>NPAAA clade</taxon>
        <taxon>Hologalegina</taxon>
        <taxon>IRL clade</taxon>
        <taxon>Trifolieae</taxon>
        <taxon>Medicago</taxon>
    </lineage>
</organism>
<dbReference type="EMBL" id="PSQE01000004">
    <property type="protein sequence ID" value="RHN63168.1"/>
    <property type="molecule type" value="Genomic_DNA"/>
</dbReference>
<comment type="caution">
    <text evidence="1">The sequence shown here is derived from an EMBL/GenBank/DDBJ whole genome shotgun (WGS) entry which is preliminary data.</text>
</comment>
<dbReference type="Proteomes" id="UP000265566">
    <property type="component" value="Chromosome 4"/>
</dbReference>
<dbReference type="AlphaFoldDB" id="A0A396IEF2"/>
<name>A0A396IEF2_MEDTR</name>
<evidence type="ECO:0000313" key="1">
    <source>
        <dbReference type="EMBL" id="RHN63168.1"/>
    </source>
</evidence>
<protein>
    <submittedName>
        <fullName evidence="1">Uncharacterized protein</fullName>
    </submittedName>
</protein>
<gene>
    <name evidence="1" type="ORF">MtrunA17_Chr4g0055381</name>
</gene>
<evidence type="ECO:0000313" key="2">
    <source>
        <dbReference type="Proteomes" id="UP000265566"/>
    </source>
</evidence>
<dbReference type="Gramene" id="rna25839">
    <property type="protein sequence ID" value="RHN63168.1"/>
    <property type="gene ID" value="gene25839"/>
</dbReference>
<reference evidence="2" key="1">
    <citation type="journal article" date="2018" name="Nat. Plants">
        <title>Whole-genome landscape of Medicago truncatula symbiotic genes.</title>
        <authorList>
            <person name="Pecrix Y."/>
            <person name="Staton S.E."/>
            <person name="Sallet E."/>
            <person name="Lelandais-Briere C."/>
            <person name="Moreau S."/>
            <person name="Carrere S."/>
            <person name="Blein T."/>
            <person name="Jardinaud M.F."/>
            <person name="Latrasse D."/>
            <person name="Zouine M."/>
            <person name="Zahm M."/>
            <person name="Kreplak J."/>
            <person name="Mayjonade B."/>
            <person name="Satge C."/>
            <person name="Perez M."/>
            <person name="Cauet S."/>
            <person name="Marande W."/>
            <person name="Chantry-Darmon C."/>
            <person name="Lopez-Roques C."/>
            <person name="Bouchez O."/>
            <person name="Berard A."/>
            <person name="Debelle F."/>
            <person name="Munos S."/>
            <person name="Bendahmane A."/>
            <person name="Berges H."/>
            <person name="Niebel A."/>
            <person name="Buitink J."/>
            <person name="Frugier F."/>
            <person name="Benhamed M."/>
            <person name="Crespi M."/>
            <person name="Gouzy J."/>
            <person name="Gamas P."/>
        </authorList>
    </citation>
    <scope>NUCLEOTIDE SEQUENCE [LARGE SCALE GENOMIC DNA]</scope>
    <source>
        <strain evidence="2">cv. Jemalong A17</strain>
    </source>
</reference>
<sequence>MRTRYMTYQNRIRSHLFSCISMILLSSFLLLPLLSHSSILCATYDGE</sequence>
<accession>A0A396IEF2</accession>
<proteinExistence type="predicted"/>